<evidence type="ECO:0000313" key="1">
    <source>
        <dbReference type="EMBL" id="JAC59054.1"/>
    </source>
</evidence>
<accession>A0A034WWM8</accession>
<protein>
    <submittedName>
        <fullName evidence="1 2">Secreted protein 2</fullName>
    </submittedName>
</protein>
<dbReference type="EMBL" id="GHWJ01006594">
    <property type="protein sequence ID" value="NOV39331.1"/>
    <property type="molecule type" value="Transcribed_RNA"/>
</dbReference>
<dbReference type="EMBL" id="GBBR01000008">
    <property type="protein sequence ID" value="JAC59054.1"/>
    <property type="molecule type" value="Transcribed_RNA"/>
</dbReference>
<name>A0A034WWM8_RHIMP</name>
<reference evidence="2" key="2">
    <citation type="submission" date="2019-09" db="EMBL/GenBank/DDBJ databases">
        <title>Organ-specific transcriptomic study of the physiology of the cattle tick, Rhipicephalus microplus.</title>
        <authorList>
            <person name="Tirloni L."/>
            <person name="Braz G."/>
            <person name="Gandara A.C.P."/>
            <person name="Sabadin G.A."/>
            <person name="da Silva R.M."/>
            <person name="Guizzo M.G."/>
            <person name="Machado J.A."/>
            <person name="Costa E.P."/>
            <person name="Gomes H.F."/>
            <person name="Moraes J."/>
            <person name="Mota M.B.S."/>
            <person name="Mesquita R.D."/>
            <person name="Alvarenga P.H."/>
            <person name="Alves F."/>
            <person name="Seixas A."/>
            <person name="da Fonseca R.N."/>
            <person name="Fogaca A."/>
            <person name="Logullo C."/>
            <person name="Tanaka A."/>
            <person name="Daffre S."/>
            <person name="Termignoni C."/>
            <person name="Vaz I.S.Jr."/>
            <person name="Oliveira P.L."/>
            <person name="Ribeiro J.M."/>
        </authorList>
    </citation>
    <scope>NUCLEOTIDE SEQUENCE</scope>
    <source>
        <strain evidence="2">Porto Alegre</strain>
    </source>
</reference>
<dbReference type="AlphaFoldDB" id="A0A034WWM8"/>
<proteinExistence type="predicted"/>
<sequence length="119" mass="13527">MITRTDAQPTRILPTTVPFEIGMKAQLLLLVVTLAVAPMALQPQALGEDDFERNFRHIIDSTDDFFQLDPFKLETLTQFVNRQCPNATMCHLLCQKFGSLRGKCTKSNERYSCGCAEQW</sequence>
<reference evidence="1" key="1">
    <citation type="journal article" date="2014" name="PLoS ONE">
        <title>Proteomic Analysis of Cattle Tick Rhipicephalus (Boophilus) microplus Saliva: A Comparison between Partially and Fully Engorged Females.</title>
        <authorList>
            <person name="Tirloni L."/>
            <person name="Reck J."/>
            <person name="Terra R.M."/>
            <person name="Martins J.R."/>
            <person name="Mulenga A."/>
            <person name="Sherman N.E."/>
            <person name="Fox J.W."/>
            <person name="Yates J.R.III."/>
            <person name="Termignoni C."/>
            <person name="Pinto A.F."/>
            <person name="da Silva Vaz I.Jr."/>
        </authorList>
    </citation>
    <scope>NUCLEOTIDE SEQUENCE</scope>
</reference>
<dbReference type="RefSeq" id="XP_037290382.1">
    <property type="nucleotide sequence ID" value="XM_037434485.1"/>
</dbReference>
<organism evidence="1">
    <name type="scientific">Rhipicephalus microplus</name>
    <name type="common">Cattle tick</name>
    <name type="synonym">Boophilus microplus</name>
    <dbReference type="NCBI Taxonomy" id="6941"/>
    <lineage>
        <taxon>Eukaryota</taxon>
        <taxon>Metazoa</taxon>
        <taxon>Ecdysozoa</taxon>
        <taxon>Arthropoda</taxon>
        <taxon>Chelicerata</taxon>
        <taxon>Arachnida</taxon>
        <taxon>Acari</taxon>
        <taxon>Parasitiformes</taxon>
        <taxon>Ixodida</taxon>
        <taxon>Ixodoidea</taxon>
        <taxon>Ixodidae</taxon>
        <taxon>Rhipicephalinae</taxon>
        <taxon>Rhipicephalus</taxon>
        <taxon>Boophilus</taxon>
    </lineage>
</organism>
<dbReference type="VEuPathDB" id="VectorBase:LOC119185496"/>
<dbReference type="KEGG" id="rmp:119185496"/>
<dbReference type="SMR" id="A0A034WWM8"/>
<evidence type="ECO:0000313" key="2">
    <source>
        <dbReference type="EMBL" id="NOV39331.1"/>
    </source>
</evidence>